<reference evidence="3" key="1">
    <citation type="journal article" date="2021" name="Nat. Commun.">
        <title>Genetic determinants of endophytism in the Arabidopsis root mycobiome.</title>
        <authorList>
            <person name="Mesny F."/>
            <person name="Miyauchi S."/>
            <person name="Thiergart T."/>
            <person name="Pickel B."/>
            <person name="Atanasova L."/>
            <person name="Karlsson M."/>
            <person name="Huettel B."/>
            <person name="Barry K.W."/>
            <person name="Haridas S."/>
            <person name="Chen C."/>
            <person name="Bauer D."/>
            <person name="Andreopoulos W."/>
            <person name="Pangilinan J."/>
            <person name="LaButti K."/>
            <person name="Riley R."/>
            <person name="Lipzen A."/>
            <person name="Clum A."/>
            <person name="Drula E."/>
            <person name="Henrissat B."/>
            <person name="Kohler A."/>
            <person name="Grigoriev I.V."/>
            <person name="Martin F.M."/>
            <person name="Hacquard S."/>
        </authorList>
    </citation>
    <scope>NUCLEOTIDE SEQUENCE</scope>
    <source>
        <strain evidence="3">MPI-CAGE-AT-0016</strain>
    </source>
</reference>
<organism evidence="3 4">
    <name type="scientific">Plectosphaerella cucumerina</name>
    <dbReference type="NCBI Taxonomy" id="40658"/>
    <lineage>
        <taxon>Eukaryota</taxon>
        <taxon>Fungi</taxon>
        <taxon>Dikarya</taxon>
        <taxon>Ascomycota</taxon>
        <taxon>Pezizomycotina</taxon>
        <taxon>Sordariomycetes</taxon>
        <taxon>Hypocreomycetidae</taxon>
        <taxon>Glomerellales</taxon>
        <taxon>Plectosphaerellaceae</taxon>
        <taxon>Plectosphaerella</taxon>
    </lineage>
</organism>
<dbReference type="Pfam" id="PF26639">
    <property type="entry name" value="Het-6_barrel"/>
    <property type="match status" value="1"/>
</dbReference>
<proteinExistence type="predicted"/>
<dbReference type="AlphaFoldDB" id="A0A8K0TF44"/>
<comment type="caution">
    <text evidence="3">The sequence shown here is derived from an EMBL/GenBank/DDBJ whole genome shotgun (WGS) entry which is preliminary data.</text>
</comment>
<feature type="domain" description="Heterokaryon incompatibility" evidence="2">
    <location>
        <begin position="118"/>
        <end position="287"/>
    </location>
</feature>
<evidence type="ECO:0000256" key="1">
    <source>
        <dbReference type="SAM" id="MobiDB-lite"/>
    </source>
</evidence>
<dbReference type="OrthoDB" id="4476201at2759"/>
<sequence>MGTFTRGMILDVLVIGDEEDANGTRSEPKQPRTSNDSHSHFTHEPIASSNTIRLFHLSPGSFGDHLRGSFEEFRLKDNIVRAWMEPDFVDGVDFSLKHLWPQTSADDPVGHDESKPDYLAISYTWFSDDAKMNADDEAVWLDNGSRSIPITHNLSRCLRRIRSKKHVQKLWIDQLCINQGPSGIRDKEQQIPLMGKIYSQARGVLLWVGEHIDNIDTVAAFDLIHRLHFATRNVTSPRSEAWSRLRACNLSTIQHMFRLPPQDSPAWRHYYRFCRRKVFTRLWILQEVCLARCVGVLCGDHLMDFRMLGESQDFLAYSGLHRMLGIHYEELDDLNEWMPSKDHLCIFSLWRRRFNSVIGIKQALTFLLMESSVFKTDRDFPQDRIYALLGLVVQELEDDGSLPSSLSPDYSKPYERVARDAVECLLLRQTEDFLDVLSLAVYDPRPSEHSGPSWVPSFSTIRSFTLTFSGDGATKRQTNNHVPASSRSSTICSKPPEISGNSLILDGWMVDRIVIACPLDLDLSKIPEPYEDWLDRIATALDSFSFLGAPYTAGDQIDAVDALWRTIVRDWANDDNEEGVDIFRRRFFDMVVHCCVGSVWAATKDRLGAKYGIHPDRFDDLEVVRMAASSQAIESELRLFLRGSNSPDEINNEQNIAIRLSGFIGPFAVSATAIKAARPGLWKLLYEHIIPRFGKVTPGEQDWILPFRHMMDQCARGYSFFATEKGLFGLGPLSVQEGDEVYVLRGGKMPFVLRDKRSQGESGHVLIGESYVHGIMHGEECEREGFAWGRVTII</sequence>
<name>A0A8K0TF44_9PEZI</name>
<gene>
    <name evidence="3" type="ORF">B0T11DRAFT_76276</name>
</gene>
<dbReference type="InterPro" id="IPR052895">
    <property type="entry name" value="HetReg/Transcr_Mod"/>
</dbReference>
<evidence type="ECO:0000259" key="2">
    <source>
        <dbReference type="Pfam" id="PF06985"/>
    </source>
</evidence>
<dbReference type="InterPro" id="IPR010730">
    <property type="entry name" value="HET"/>
</dbReference>
<dbReference type="PANTHER" id="PTHR24148">
    <property type="entry name" value="ANKYRIN REPEAT DOMAIN-CONTAINING PROTEIN 39 HOMOLOG-RELATED"/>
    <property type="match status" value="1"/>
</dbReference>
<feature type="region of interest" description="Disordered" evidence="1">
    <location>
        <begin position="18"/>
        <end position="43"/>
    </location>
</feature>
<feature type="compositionally biased region" description="Basic and acidic residues" evidence="1">
    <location>
        <begin position="26"/>
        <end position="43"/>
    </location>
</feature>
<protein>
    <submittedName>
        <fullName evidence="3">Heterokaryon incompatibility protein-domain-containing protein</fullName>
    </submittedName>
</protein>
<dbReference type="Pfam" id="PF06985">
    <property type="entry name" value="HET"/>
    <property type="match status" value="1"/>
</dbReference>
<dbReference type="Proteomes" id="UP000813385">
    <property type="component" value="Unassembled WGS sequence"/>
</dbReference>
<dbReference type="EMBL" id="JAGPXD010000003">
    <property type="protein sequence ID" value="KAH7361607.1"/>
    <property type="molecule type" value="Genomic_DNA"/>
</dbReference>
<accession>A0A8K0TF44</accession>
<evidence type="ECO:0000313" key="4">
    <source>
        <dbReference type="Proteomes" id="UP000813385"/>
    </source>
</evidence>
<dbReference type="PANTHER" id="PTHR24148:SF64">
    <property type="entry name" value="HETEROKARYON INCOMPATIBILITY DOMAIN-CONTAINING PROTEIN"/>
    <property type="match status" value="1"/>
</dbReference>
<keyword evidence="4" id="KW-1185">Reference proteome</keyword>
<evidence type="ECO:0000313" key="3">
    <source>
        <dbReference type="EMBL" id="KAH7361607.1"/>
    </source>
</evidence>